<dbReference type="InterPro" id="IPR013196">
    <property type="entry name" value="HTH_11"/>
</dbReference>
<dbReference type="Gene3D" id="1.10.1790.10">
    <property type="entry name" value="PRD domain"/>
    <property type="match status" value="2"/>
</dbReference>
<reference evidence="7 8" key="1">
    <citation type="submission" date="2014-03" db="EMBL/GenBank/DDBJ databases">
        <title>Genomics of Bifidobacteria.</title>
        <authorList>
            <person name="Ventura M."/>
            <person name="Milani C."/>
            <person name="Lugli G.A."/>
        </authorList>
    </citation>
    <scope>NUCLEOTIDE SEQUENCE [LARGE SCALE GENOMIC DNA]</scope>
    <source>
        <strain evidence="7 8">LMG 21775</strain>
    </source>
</reference>
<dbReference type="SUPFAM" id="SSF63520">
    <property type="entry name" value="PTS-regulatory domain, PRD"/>
    <property type="match status" value="2"/>
</dbReference>
<feature type="domain" description="PRD" evidence="6">
    <location>
        <begin position="180"/>
        <end position="289"/>
    </location>
</feature>
<proteinExistence type="predicted"/>
<dbReference type="PANTHER" id="PTHR30185">
    <property type="entry name" value="CRYPTIC BETA-GLUCOSIDE BGL OPERON ANTITERMINATOR"/>
    <property type="match status" value="1"/>
</dbReference>
<dbReference type="GO" id="GO:0009401">
    <property type="term" value="P:phosphoenolpyruvate-dependent sugar phosphotransferase system"/>
    <property type="evidence" value="ECO:0007669"/>
    <property type="project" value="InterPro"/>
</dbReference>
<dbReference type="InterPro" id="IPR036095">
    <property type="entry name" value="PTS_EIIB-like_sf"/>
</dbReference>
<dbReference type="PROSITE" id="PS51099">
    <property type="entry name" value="PTS_EIIB_TYPE_2"/>
    <property type="match status" value="1"/>
</dbReference>
<dbReference type="InterPro" id="IPR036388">
    <property type="entry name" value="WH-like_DNA-bd_sf"/>
</dbReference>
<sequence>MASDAKKSLINYLMNRRDFVSGSELSDALNVSTKTVSRIVKDVNRESLDGSVIDSRRGRGYRLNWQNYFDRKDESSATTNVAVLSSVERRDEVIKRLLITAPQRYRLHEVWGKYFISESAISGDLKALRRMAGNFHLELYRSNDFIWIDGSESNIRKAIADLLVSDDVIVSSQSMQPDLYVQKRDAAFVSHQLELVEELIHSEIPYPYSVNLYTHLYILIERFRNAKVHIDDGEDICDNDMMKRHEDLAEVCGRVIRNLNEYLNTTLPEAEIYYLYQYLTSSRINSTQLDASEIPERVLSVTRFLIDAVAEHPEYQDINKHDLLLTLSKHMKPLLNRLANHIRVINNLLQQIKLEYPQLFQSVRSATQQLVDEYRLNPIGDEEVGFITVYFAQAMENVRTPVNIILVCTTGLGTAQLLQAKITKRFSEFNIVATVAARNLNGEIAKHPEVHLVVSTIRLPHDIKVPTLLVSAMLTVEDRERMELEASRIRHKEVVL</sequence>
<dbReference type="STRING" id="218140.BPSY_1369"/>
<evidence type="ECO:0000313" key="8">
    <source>
        <dbReference type="Proteomes" id="UP000029050"/>
    </source>
</evidence>
<name>A0A087CGW9_9BIFI</name>
<comment type="caution">
    <text evidence="7">The sequence shown here is derived from an EMBL/GenBank/DDBJ whole genome shotgun (WGS) entry which is preliminary data.</text>
</comment>
<dbReference type="PROSITE" id="PS51372">
    <property type="entry name" value="PRD_2"/>
    <property type="match status" value="2"/>
</dbReference>
<evidence type="ECO:0000256" key="3">
    <source>
        <dbReference type="ARBA" id="ARBA00023015"/>
    </source>
</evidence>
<dbReference type="eggNOG" id="COG3711">
    <property type="taxonomic scope" value="Bacteria"/>
</dbReference>
<dbReference type="GO" id="GO:0008982">
    <property type="term" value="F:protein-N(PI)-phosphohistidine-sugar phosphotransferase activity"/>
    <property type="evidence" value="ECO:0007669"/>
    <property type="project" value="InterPro"/>
</dbReference>
<dbReference type="AlphaFoldDB" id="A0A087CGW9"/>
<protein>
    <submittedName>
        <fullName evidence="7">PRD domain-containing protein</fullName>
        <ecNumber evidence="7">2.7.1.69</ecNumber>
    </submittedName>
</protein>
<gene>
    <name evidence="7" type="ORF">BPSY_1369</name>
</gene>
<dbReference type="EMBL" id="JGZI01000009">
    <property type="protein sequence ID" value="KFI82519.1"/>
    <property type="molecule type" value="Genomic_DNA"/>
</dbReference>
<dbReference type="InterPro" id="IPR013011">
    <property type="entry name" value="PTS_EIIB_2"/>
</dbReference>
<dbReference type="Pfam" id="PF08279">
    <property type="entry name" value="HTH_11"/>
    <property type="match status" value="1"/>
</dbReference>
<keyword evidence="8" id="KW-1185">Reference proteome</keyword>
<dbReference type="Pfam" id="PF00874">
    <property type="entry name" value="PRD"/>
    <property type="match status" value="2"/>
</dbReference>
<dbReference type="SUPFAM" id="SSF52794">
    <property type="entry name" value="PTS system IIB component-like"/>
    <property type="match status" value="1"/>
</dbReference>
<keyword evidence="3" id="KW-0805">Transcription regulation</keyword>
<organism evidence="7 8">
    <name type="scientific">Bifidobacterium psychraerophilum</name>
    <dbReference type="NCBI Taxonomy" id="218140"/>
    <lineage>
        <taxon>Bacteria</taxon>
        <taxon>Bacillati</taxon>
        <taxon>Actinomycetota</taxon>
        <taxon>Actinomycetes</taxon>
        <taxon>Bifidobacteriales</taxon>
        <taxon>Bifidobacteriaceae</taxon>
        <taxon>Bifidobacterium</taxon>
    </lineage>
</organism>
<dbReference type="InterPro" id="IPR050661">
    <property type="entry name" value="BglG_antiterminators"/>
</dbReference>
<dbReference type="GeneID" id="98300575"/>
<dbReference type="InterPro" id="IPR011608">
    <property type="entry name" value="PRD"/>
</dbReference>
<evidence type="ECO:0000313" key="7">
    <source>
        <dbReference type="EMBL" id="KFI82519.1"/>
    </source>
</evidence>
<evidence type="ECO:0000259" key="6">
    <source>
        <dbReference type="PROSITE" id="PS51372"/>
    </source>
</evidence>
<dbReference type="Gene3D" id="1.10.10.10">
    <property type="entry name" value="Winged helix-like DNA-binding domain superfamily/Winged helix DNA-binding domain"/>
    <property type="match status" value="1"/>
</dbReference>
<dbReference type="Proteomes" id="UP000029050">
    <property type="component" value="Unassembled WGS sequence"/>
</dbReference>
<accession>A0A087CGW9</accession>
<dbReference type="Gene3D" id="3.40.50.2300">
    <property type="match status" value="1"/>
</dbReference>
<dbReference type="EC" id="2.7.1.69" evidence="7"/>
<evidence type="ECO:0000259" key="5">
    <source>
        <dbReference type="PROSITE" id="PS51099"/>
    </source>
</evidence>
<dbReference type="OrthoDB" id="3239954at2"/>
<keyword evidence="2" id="KW-0677">Repeat</keyword>
<keyword evidence="4" id="KW-0804">Transcription</keyword>
<feature type="domain" description="PRD" evidence="6">
    <location>
        <begin position="293"/>
        <end position="401"/>
    </location>
</feature>
<dbReference type="GO" id="GO:0006355">
    <property type="term" value="P:regulation of DNA-templated transcription"/>
    <property type="evidence" value="ECO:0007669"/>
    <property type="project" value="InterPro"/>
</dbReference>
<evidence type="ECO:0000256" key="4">
    <source>
        <dbReference type="ARBA" id="ARBA00023163"/>
    </source>
</evidence>
<feature type="domain" description="PTS EIIB type-2" evidence="5">
    <location>
        <begin position="402"/>
        <end position="494"/>
    </location>
</feature>
<dbReference type="PANTHER" id="PTHR30185:SF18">
    <property type="entry name" value="TRANSCRIPTIONAL REGULATOR MTLR"/>
    <property type="match status" value="1"/>
</dbReference>
<dbReference type="RefSeq" id="WP_033496612.1">
    <property type="nucleotide sequence ID" value="NZ_JGZI01000009.1"/>
</dbReference>
<keyword evidence="1 7" id="KW-0808">Transferase</keyword>
<evidence type="ECO:0000256" key="1">
    <source>
        <dbReference type="ARBA" id="ARBA00022679"/>
    </source>
</evidence>
<evidence type="ECO:0000256" key="2">
    <source>
        <dbReference type="ARBA" id="ARBA00022737"/>
    </source>
</evidence>
<dbReference type="InterPro" id="IPR036634">
    <property type="entry name" value="PRD_sf"/>
</dbReference>
<dbReference type="CDD" id="cd05568">
    <property type="entry name" value="PTS_IIB_bgl_like"/>
    <property type="match status" value="1"/>
</dbReference>